<evidence type="ECO:0000313" key="5">
    <source>
        <dbReference type="Proteomes" id="UP000814353"/>
    </source>
</evidence>
<accession>A0A7W0AE28</accession>
<comment type="caution">
    <text evidence="2">The sequence shown here is derived from an EMBL/GenBank/DDBJ whole genome shotgun (WGS) entry which is preliminary data.</text>
</comment>
<organism evidence="2 4">
    <name type="scientific">Billgrantia kenyensis</name>
    <dbReference type="NCBI Taxonomy" id="321266"/>
    <lineage>
        <taxon>Bacteria</taxon>
        <taxon>Pseudomonadati</taxon>
        <taxon>Pseudomonadota</taxon>
        <taxon>Gammaproteobacteria</taxon>
        <taxon>Oceanospirillales</taxon>
        <taxon>Halomonadaceae</taxon>
        <taxon>Billgrantia</taxon>
    </lineage>
</organism>
<reference evidence="2 4" key="2">
    <citation type="submission" date="2020-07" db="EMBL/GenBank/DDBJ databases">
        <title>Identification of Halomonas strains.</title>
        <authorList>
            <person name="Xiao Z."/>
            <person name="Shen J."/>
        </authorList>
    </citation>
    <scope>NUCLEOTIDE SEQUENCE [LARGE SCALE GENOMIC DNA]</scope>
    <source>
        <strain evidence="2 4">DSM 17331</strain>
    </source>
</reference>
<proteinExistence type="predicted"/>
<feature type="region of interest" description="Disordered" evidence="1">
    <location>
        <begin position="1"/>
        <end position="48"/>
    </location>
</feature>
<evidence type="ECO:0000256" key="1">
    <source>
        <dbReference type="SAM" id="MobiDB-lite"/>
    </source>
</evidence>
<dbReference type="EMBL" id="JABFUB010000013">
    <property type="protein sequence ID" value="MCG6662813.1"/>
    <property type="molecule type" value="Genomic_DNA"/>
</dbReference>
<evidence type="ECO:0000313" key="4">
    <source>
        <dbReference type="Proteomes" id="UP000518091"/>
    </source>
</evidence>
<feature type="compositionally biased region" description="Low complexity" evidence="1">
    <location>
        <begin position="27"/>
        <end position="45"/>
    </location>
</feature>
<feature type="compositionally biased region" description="Polar residues" evidence="1">
    <location>
        <begin position="17"/>
        <end position="26"/>
    </location>
</feature>
<reference evidence="3 5" key="1">
    <citation type="submission" date="2020-05" db="EMBL/GenBank/DDBJ databases">
        <title>Comparative genomic analysis of denitrifying bacteria from Halomonas genus.</title>
        <authorList>
            <person name="Wang L."/>
            <person name="Shao Z."/>
        </authorList>
    </citation>
    <scope>NUCLEOTIDE SEQUENCE [LARGE SCALE GENOMIC DNA]</scope>
    <source>
        <strain evidence="3 5">DSM 17331</strain>
    </source>
</reference>
<gene>
    <name evidence="2" type="ORF">H1D44_08240</name>
    <name evidence="3" type="ORF">HOP48_14840</name>
</gene>
<sequence>MAEMLVQLASDKVPEGTSRQSPVSPQTPVRPSATRAAPPVARPPSGEQERTLMVVGLPGTAERHTARVTELLQSWSQEGRRWVGDPQAWRIVALPIHSAHLSLLADQQSRWALWIDDDLEAFRRGYRMLKQIAERDGPRRLIAVHSPGLGPKGLLSNLQYVAETHFGIELLVLAR</sequence>
<evidence type="ECO:0000313" key="3">
    <source>
        <dbReference type="EMBL" id="MCG6662813.1"/>
    </source>
</evidence>
<dbReference type="Proteomes" id="UP000518091">
    <property type="component" value="Unassembled WGS sequence"/>
</dbReference>
<dbReference type="EMBL" id="JACEFT010000007">
    <property type="protein sequence ID" value="MBA2778886.1"/>
    <property type="molecule type" value="Genomic_DNA"/>
</dbReference>
<keyword evidence="5" id="KW-1185">Reference proteome</keyword>
<dbReference type="Proteomes" id="UP000814353">
    <property type="component" value="Unassembled WGS sequence"/>
</dbReference>
<name>A0A7W0AE28_9GAMM</name>
<evidence type="ECO:0000313" key="2">
    <source>
        <dbReference type="EMBL" id="MBA2778886.1"/>
    </source>
</evidence>
<protein>
    <submittedName>
        <fullName evidence="2">Uncharacterized protein</fullName>
    </submittedName>
</protein>
<dbReference type="AlphaFoldDB" id="A0A7W0AE28"/>